<keyword evidence="2" id="KW-1185">Reference proteome</keyword>
<reference evidence="1 2" key="3">
    <citation type="submission" date="2019-11" db="EMBL/GenBank/DDBJ databases">
        <title>A de novo genome assembly of a pear dwarfing rootstock.</title>
        <authorList>
            <person name="Wang F."/>
            <person name="Wang J."/>
            <person name="Li S."/>
            <person name="Zhang Y."/>
            <person name="Fang M."/>
            <person name="Ma L."/>
            <person name="Zhao Y."/>
            <person name="Jiang S."/>
        </authorList>
    </citation>
    <scope>NUCLEOTIDE SEQUENCE [LARGE SCALE GENOMIC DNA]</scope>
    <source>
        <strain evidence="1">S2</strain>
        <tissue evidence="1">Leaf</tissue>
    </source>
</reference>
<accession>A0A5N5HHL1</accession>
<name>A0A5N5HHL1_9ROSA</name>
<keyword evidence="1" id="KW-0489">Methyltransferase</keyword>
<keyword evidence="1" id="KW-0808">Transferase</keyword>
<sequence length="81" mass="9273">MDDKNRDQRMLANLYDMRQHVEFTHAIGVAMQNNCPIVEWRSWKYVPENLKKAVMDQLLVSIIVDEVDGGSVEGKLKAVAL</sequence>
<evidence type="ECO:0000313" key="2">
    <source>
        <dbReference type="Proteomes" id="UP000327157"/>
    </source>
</evidence>
<dbReference type="EMBL" id="SMOL01000160">
    <property type="protein sequence ID" value="KAB2626357.1"/>
    <property type="molecule type" value="Genomic_DNA"/>
</dbReference>
<proteinExistence type="predicted"/>
<dbReference type="AlphaFoldDB" id="A0A5N5HHL1"/>
<comment type="caution">
    <text evidence="1">The sequence shown here is derived from an EMBL/GenBank/DDBJ whole genome shotgun (WGS) entry which is preliminary data.</text>
</comment>
<reference evidence="2" key="2">
    <citation type="submission" date="2019-10" db="EMBL/GenBank/DDBJ databases">
        <title>A de novo genome assembly of a pear dwarfing rootstock.</title>
        <authorList>
            <person name="Wang F."/>
            <person name="Wang J."/>
            <person name="Li S."/>
            <person name="Zhang Y."/>
            <person name="Fang M."/>
            <person name="Ma L."/>
            <person name="Zhao Y."/>
            <person name="Jiang S."/>
        </authorList>
    </citation>
    <scope>NUCLEOTIDE SEQUENCE [LARGE SCALE GENOMIC DNA]</scope>
</reference>
<dbReference type="GO" id="GO:0008168">
    <property type="term" value="F:methyltransferase activity"/>
    <property type="evidence" value="ECO:0007669"/>
    <property type="project" value="UniProtKB-KW"/>
</dbReference>
<dbReference type="Proteomes" id="UP000327157">
    <property type="component" value="Chromosome 16"/>
</dbReference>
<evidence type="ECO:0000313" key="1">
    <source>
        <dbReference type="EMBL" id="KAB2626357.1"/>
    </source>
</evidence>
<dbReference type="GO" id="GO:0032259">
    <property type="term" value="P:methylation"/>
    <property type="evidence" value="ECO:0007669"/>
    <property type="project" value="UniProtKB-KW"/>
</dbReference>
<organism evidence="1 2">
    <name type="scientific">Pyrus ussuriensis x Pyrus communis</name>
    <dbReference type="NCBI Taxonomy" id="2448454"/>
    <lineage>
        <taxon>Eukaryota</taxon>
        <taxon>Viridiplantae</taxon>
        <taxon>Streptophyta</taxon>
        <taxon>Embryophyta</taxon>
        <taxon>Tracheophyta</taxon>
        <taxon>Spermatophyta</taxon>
        <taxon>Magnoliopsida</taxon>
        <taxon>eudicotyledons</taxon>
        <taxon>Gunneridae</taxon>
        <taxon>Pentapetalae</taxon>
        <taxon>rosids</taxon>
        <taxon>fabids</taxon>
        <taxon>Rosales</taxon>
        <taxon>Rosaceae</taxon>
        <taxon>Amygdaloideae</taxon>
        <taxon>Maleae</taxon>
        <taxon>Pyrus</taxon>
    </lineage>
</organism>
<protein>
    <submittedName>
        <fullName evidence="1">Serine hydroxymethyltransferase 7-like</fullName>
    </submittedName>
</protein>
<gene>
    <name evidence="1" type="ORF">D8674_018017</name>
</gene>
<reference evidence="1 2" key="1">
    <citation type="submission" date="2019-09" db="EMBL/GenBank/DDBJ databases">
        <authorList>
            <person name="Ou C."/>
        </authorList>
    </citation>
    <scope>NUCLEOTIDE SEQUENCE [LARGE SCALE GENOMIC DNA]</scope>
    <source>
        <strain evidence="1">S2</strain>
        <tissue evidence="1">Leaf</tissue>
    </source>
</reference>